<keyword evidence="3" id="KW-1185">Reference proteome</keyword>
<evidence type="ECO:0000313" key="2">
    <source>
        <dbReference type="EMBL" id="BAC52398.1"/>
    </source>
</evidence>
<dbReference type="eggNOG" id="ENOG50332B4">
    <property type="taxonomic scope" value="Bacteria"/>
</dbReference>
<feature type="compositionally biased region" description="Basic and acidic residues" evidence="1">
    <location>
        <begin position="162"/>
        <end position="182"/>
    </location>
</feature>
<feature type="region of interest" description="Disordered" evidence="1">
    <location>
        <begin position="57"/>
        <end position="89"/>
    </location>
</feature>
<name>Q89EF2_BRADU</name>
<protein>
    <submittedName>
        <fullName evidence="2">Blr7133 protein</fullName>
    </submittedName>
</protein>
<dbReference type="HOGENOM" id="CLU_111467_0_0_5"/>
<dbReference type="AlphaFoldDB" id="Q89EF2"/>
<proteinExistence type="predicted"/>
<dbReference type="EnsemblBacteria" id="BAC52398">
    <property type="protein sequence ID" value="BAC52398"/>
    <property type="gene ID" value="BAC52398"/>
</dbReference>
<dbReference type="Proteomes" id="UP000002526">
    <property type="component" value="Chromosome"/>
</dbReference>
<organism evidence="2 3">
    <name type="scientific">Bradyrhizobium diazoefficiens (strain JCM 10833 / BCRC 13528 / IAM 13628 / NBRC 14792 / USDA 110)</name>
    <dbReference type="NCBI Taxonomy" id="224911"/>
    <lineage>
        <taxon>Bacteria</taxon>
        <taxon>Pseudomonadati</taxon>
        <taxon>Pseudomonadota</taxon>
        <taxon>Alphaproteobacteria</taxon>
        <taxon>Hyphomicrobiales</taxon>
        <taxon>Nitrobacteraceae</taxon>
        <taxon>Bradyrhizobium</taxon>
    </lineage>
</organism>
<accession>Q89EF2</accession>
<evidence type="ECO:0000313" key="3">
    <source>
        <dbReference type="Proteomes" id="UP000002526"/>
    </source>
</evidence>
<reference evidence="3" key="1">
    <citation type="journal article" date="2002" name="DNA Res.">
        <title>Complete genomic sequence of nitrogen-fixing symbiotic bacterium Bradyrhizobium japonicum USDA110.</title>
        <authorList>
            <person name="Kaneko T."/>
            <person name="Nakamura Y."/>
            <person name="Sato S."/>
            <person name="Minamisawa K."/>
            <person name="Uchiumi T."/>
            <person name="Sasamoto S."/>
            <person name="Watanabe A."/>
            <person name="Idesawa K."/>
            <person name="Iriguchi M."/>
            <person name="Kawashima K."/>
            <person name="Kohara M."/>
            <person name="Matsumoto M."/>
            <person name="Shimpo S."/>
            <person name="Tsuruoka H."/>
            <person name="Wada T."/>
            <person name="Yamada M."/>
            <person name="Tabata S."/>
        </authorList>
    </citation>
    <scope>NUCLEOTIDE SEQUENCE [LARGE SCALE GENOMIC DNA]</scope>
    <source>
        <strain evidence="3">JCM 10833 / BCRC 13528 / IAM 13628 / NBRC 14792 / USDA 110</strain>
    </source>
</reference>
<sequence length="215" mass="24590">MAVREKPGRERAMSVPCKSELSLLNQDEREVILNTHHPVVGEMGRDGLEGLRDRLRDLRDRERTLSRHRRRETKGTTDPRGKSFSGTAEHANRLQSVFAAAIKRVKNELRRIRKFEARRELGEAARRALALRRTRQFSRPQTTPTSHDGMRPIPSRRRIKKLPPEKSEGSRRPTSGRRRDETPNADAAIETRPTILPIEAARRTGATACSPFPRL</sequence>
<gene>
    <name evidence="2" type="ordered locus">blr7133</name>
</gene>
<dbReference type="InParanoid" id="Q89EF2"/>
<dbReference type="KEGG" id="bja:blr7133"/>
<evidence type="ECO:0000256" key="1">
    <source>
        <dbReference type="SAM" id="MobiDB-lite"/>
    </source>
</evidence>
<dbReference type="OrthoDB" id="7210901at2"/>
<feature type="compositionally biased region" description="Polar residues" evidence="1">
    <location>
        <begin position="137"/>
        <end position="146"/>
    </location>
</feature>
<feature type="region of interest" description="Disordered" evidence="1">
    <location>
        <begin position="131"/>
        <end position="215"/>
    </location>
</feature>
<dbReference type="EMBL" id="BA000040">
    <property type="protein sequence ID" value="BAC52398.1"/>
    <property type="molecule type" value="Genomic_DNA"/>
</dbReference>